<evidence type="ECO:0000256" key="1">
    <source>
        <dbReference type="ARBA" id="ARBA00022603"/>
    </source>
</evidence>
<dbReference type="InterPro" id="IPR046341">
    <property type="entry name" value="SET_dom_sf"/>
</dbReference>
<dbReference type="PANTHER" id="PTHR13271:SF151">
    <property type="entry name" value="SET DOMAIN-CONTAINING PROTEIN 4"/>
    <property type="match status" value="1"/>
</dbReference>
<dbReference type="InterPro" id="IPR001214">
    <property type="entry name" value="SET_dom"/>
</dbReference>
<dbReference type="Pfam" id="PF09273">
    <property type="entry name" value="Rubis-subs-bind"/>
    <property type="match status" value="1"/>
</dbReference>
<keyword evidence="3" id="KW-0949">S-adenosyl-L-methionine</keyword>
<reference evidence="5" key="2">
    <citation type="submission" date="2025-09" db="UniProtKB">
        <authorList>
            <consortium name="Ensembl"/>
        </authorList>
    </citation>
    <scope>IDENTIFICATION</scope>
</reference>
<dbReference type="InterPro" id="IPR044429">
    <property type="entry name" value="SETD4_SET"/>
</dbReference>
<dbReference type="InParanoid" id="A0A674KHJ2"/>
<evidence type="ECO:0000259" key="4">
    <source>
        <dbReference type="PROSITE" id="PS50280"/>
    </source>
</evidence>
<dbReference type="GO" id="GO:0032259">
    <property type="term" value="P:methylation"/>
    <property type="evidence" value="ECO:0007669"/>
    <property type="project" value="UniProtKB-KW"/>
</dbReference>
<dbReference type="InterPro" id="IPR050600">
    <property type="entry name" value="SETD3_SETD6_MTase"/>
</dbReference>
<dbReference type="AlphaFoldDB" id="A0A674KHJ2"/>
<dbReference type="Proteomes" id="UP000472274">
    <property type="component" value="Unplaced"/>
</dbReference>
<dbReference type="InterPro" id="IPR036464">
    <property type="entry name" value="Rubisco_LSMT_subst-bd_sf"/>
</dbReference>
<evidence type="ECO:0000256" key="3">
    <source>
        <dbReference type="ARBA" id="ARBA00022691"/>
    </source>
</evidence>
<proteinExistence type="predicted"/>
<dbReference type="Gene3D" id="3.90.1410.10">
    <property type="entry name" value="set domain protein methyltransferase, domain 1"/>
    <property type="match status" value="1"/>
</dbReference>
<dbReference type="FunFam" id="3.90.1410.10:FF:000002">
    <property type="entry name" value="SET domain-containing protein 4 isoform X1"/>
    <property type="match status" value="1"/>
</dbReference>
<dbReference type="CDD" id="cd19177">
    <property type="entry name" value="SET_SETD4"/>
    <property type="match status" value="1"/>
</dbReference>
<keyword evidence="6" id="KW-1185">Reference proteome</keyword>
<name>A0A674KHJ2_9SAUR</name>
<keyword evidence="1" id="KW-0489">Methyltransferase</keyword>
<dbReference type="Ensembl" id="ENSTMTT00000032185.1">
    <property type="protein sequence ID" value="ENSTMTP00000031059.1"/>
    <property type="gene ID" value="ENSTMTG00000022334.1"/>
</dbReference>
<dbReference type="PROSITE" id="PS50280">
    <property type="entry name" value="SET"/>
    <property type="match status" value="1"/>
</dbReference>
<gene>
    <name evidence="5" type="primary">SETD4</name>
</gene>
<sequence>RVAAVLVCIRKKNRSTLNQSHILEYIQLRKWLKERGFDDRNLRPAQFSGNTLLAGEVIISLPEKCLLTTGTILSSYLGENIAKWKPPISPLIALCTFLIAEKYAGEQSVWKPYLDVLPKTYTCPVCLDQEVVRLLPEPLRRKAQEQRTVVQELYTSSKSFFSSLQSWFTETVETVFNYDALQWAWCTINTRTVYMKHSQRECFSREPDVYALAPYLDLLNHSPNVQVKAAFNEQTRCYEIRTESHCRRHEELFICYGPHDNQRLLLEYGFVAINNPQSGVYVSAAHAFYLLVIFDTFRNLTFGRDGPSWRLLTALKLLCLGTDEFTYWKKVLLGDIISARNEERSLNIAAKICFSLIEETQHVLHQISQMKKDKVNLENQLALVEVLRLEDLTILQTSAEILYNLHTAVT</sequence>
<reference evidence="5" key="1">
    <citation type="submission" date="2025-08" db="UniProtKB">
        <authorList>
            <consortium name="Ensembl"/>
        </authorList>
    </citation>
    <scope>IDENTIFICATION</scope>
</reference>
<evidence type="ECO:0000313" key="5">
    <source>
        <dbReference type="Ensembl" id="ENSTMTP00000031059.1"/>
    </source>
</evidence>
<dbReference type="PANTHER" id="PTHR13271">
    <property type="entry name" value="UNCHARACTERIZED PUTATIVE METHYLTRANSFERASE"/>
    <property type="match status" value="1"/>
</dbReference>
<organism evidence="5 6">
    <name type="scientific">Terrapene triunguis</name>
    <name type="common">Three-toed box turtle</name>
    <dbReference type="NCBI Taxonomy" id="2587831"/>
    <lineage>
        <taxon>Eukaryota</taxon>
        <taxon>Metazoa</taxon>
        <taxon>Chordata</taxon>
        <taxon>Craniata</taxon>
        <taxon>Vertebrata</taxon>
        <taxon>Euteleostomi</taxon>
        <taxon>Archelosauria</taxon>
        <taxon>Testudinata</taxon>
        <taxon>Testudines</taxon>
        <taxon>Cryptodira</taxon>
        <taxon>Durocryptodira</taxon>
        <taxon>Testudinoidea</taxon>
        <taxon>Emydidae</taxon>
        <taxon>Terrapene</taxon>
    </lineage>
</organism>
<dbReference type="SUPFAM" id="SSF82199">
    <property type="entry name" value="SET domain"/>
    <property type="match status" value="1"/>
</dbReference>
<dbReference type="Gene3D" id="3.90.1420.10">
    <property type="entry name" value="Rubisco LSMT, substrate-binding domain"/>
    <property type="match status" value="1"/>
</dbReference>
<accession>A0A674KHJ2</accession>
<keyword evidence="2" id="KW-0808">Transferase</keyword>
<dbReference type="GeneTree" id="ENSGT00940000153577"/>
<evidence type="ECO:0000256" key="2">
    <source>
        <dbReference type="ARBA" id="ARBA00022679"/>
    </source>
</evidence>
<feature type="domain" description="SET" evidence="4">
    <location>
        <begin position="24"/>
        <end position="257"/>
    </location>
</feature>
<dbReference type="GO" id="GO:0016279">
    <property type="term" value="F:protein-lysine N-methyltransferase activity"/>
    <property type="evidence" value="ECO:0007669"/>
    <property type="project" value="InterPro"/>
</dbReference>
<dbReference type="Pfam" id="PF00856">
    <property type="entry name" value="SET"/>
    <property type="match status" value="1"/>
</dbReference>
<protein>
    <recommendedName>
        <fullName evidence="4">SET domain-containing protein</fullName>
    </recommendedName>
</protein>
<dbReference type="InterPro" id="IPR016852">
    <property type="entry name" value="SET_MeTrfase"/>
</dbReference>
<evidence type="ECO:0000313" key="6">
    <source>
        <dbReference type="Proteomes" id="UP000472274"/>
    </source>
</evidence>
<dbReference type="PIRSF" id="PIRSF027158">
    <property type="entry name" value="Lys_MTase_YDR198C_prd"/>
    <property type="match status" value="1"/>
</dbReference>
<dbReference type="InterPro" id="IPR015353">
    <property type="entry name" value="Rubisco_LSMT_subst-bd"/>
</dbReference>